<dbReference type="RefSeq" id="WP_135471391.1">
    <property type="nucleotide sequence ID" value="NZ_CASCNC010000029.1"/>
</dbReference>
<keyword evidence="1" id="KW-0732">Signal</keyword>
<dbReference type="GeneID" id="82149467"/>
<dbReference type="EMBL" id="SJSA01000001">
    <property type="protein sequence ID" value="TGG40377.1"/>
    <property type="molecule type" value="Genomic_DNA"/>
</dbReference>
<feature type="chain" id="PRO_5021241175" evidence="1">
    <location>
        <begin position="25"/>
        <end position="74"/>
    </location>
</feature>
<organism evidence="2 3">
    <name type="scientific">Duncaniella freteri</name>
    <dbReference type="NCBI Taxonomy" id="2530391"/>
    <lineage>
        <taxon>Bacteria</taxon>
        <taxon>Pseudomonadati</taxon>
        <taxon>Bacteroidota</taxon>
        <taxon>Bacteroidia</taxon>
        <taxon>Bacteroidales</taxon>
        <taxon>Muribaculaceae</taxon>
        <taxon>Duncaniella</taxon>
    </lineage>
</organism>
<gene>
    <name evidence="2" type="ORF">EZ315_06655</name>
</gene>
<sequence>MEKQKITKSLQCLALVAFAVMALASSSNKEAVNSVNSFIDGWEASGARGATSYEPVDSVIDQSIDYMAMDSPVE</sequence>
<accession>A0A4Z0V865</accession>
<keyword evidence="3" id="KW-1185">Reference proteome</keyword>
<name>A0A4Z0V865_9BACT</name>
<dbReference type="AlphaFoldDB" id="A0A4Z0V865"/>
<reference evidence="2 3" key="1">
    <citation type="submission" date="2019-02" db="EMBL/GenBank/DDBJ databases">
        <title>Isolation and identification of novel species under the genus Muribaculum.</title>
        <authorList>
            <person name="Miyake S."/>
            <person name="Ding Y."/>
            <person name="Low A."/>
            <person name="Soh M."/>
            <person name="Seedorf H."/>
        </authorList>
    </citation>
    <scope>NUCLEOTIDE SEQUENCE [LARGE SCALE GENOMIC DNA]</scope>
    <source>
        <strain evidence="2 3">TLL-A3</strain>
    </source>
</reference>
<evidence type="ECO:0000313" key="2">
    <source>
        <dbReference type="EMBL" id="TGG40377.1"/>
    </source>
</evidence>
<evidence type="ECO:0000313" key="3">
    <source>
        <dbReference type="Proteomes" id="UP000297635"/>
    </source>
</evidence>
<protein>
    <submittedName>
        <fullName evidence="2">Uncharacterized protein</fullName>
    </submittedName>
</protein>
<comment type="caution">
    <text evidence="2">The sequence shown here is derived from an EMBL/GenBank/DDBJ whole genome shotgun (WGS) entry which is preliminary data.</text>
</comment>
<proteinExistence type="predicted"/>
<dbReference type="Proteomes" id="UP000297635">
    <property type="component" value="Unassembled WGS sequence"/>
</dbReference>
<evidence type="ECO:0000256" key="1">
    <source>
        <dbReference type="SAM" id="SignalP"/>
    </source>
</evidence>
<feature type="signal peptide" evidence="1">
    <location>
        <begin position="1"/>
        <end position="24"/>
    </location>
</feature>